<evidence type="ECO:0000313" key="4">
    <source>
        <dbReference type="Proteomes" id="UP000242263"/>
    </source>
</evidence>
<dbReference type="EMBL" id="PKGU01000002">
    <property type="protein sequence ID" value="PKZ15435.1"/>
    <property type="molecule type" value="Genomic_DNA"/>
</dbReference>
<dbReference type="GO" id="GO:0016788">
    <property type="term" value="F:hydrolase activity, acting on ester bonds"/>
    <property type="evidence" value="ECO:0007669"/>
    <property type="project" value="InterPro"/>
</dbReference>
<dbReference type="GeneID" id="35868317"/>
<dbReference type="Proteomes" id="UP000242263">
    <property type="component" value="Unassembled WGS sequence"/>
</dbReference>
<feature type="region of interest" description="Disordered" evidence="1">
    <location>
        <begin position="399"/>
        <end position="422"/>
    </location>
</feature>
<dbReference type="InterPro" id="IPR029058">
    <property type="entry name" value="AB_hydrolase_fold"/>
</dbReference>
<feature type="domain" description="GPI inositol-deacylase PGAP1-like alpha/beta" evidence="2">
    <location>
        <begin position="307"/>
        <end position="361"/>
    </location>
</feature>
<dbReference type="Gene3D" id="3.40.50.1820">
    <property type="entry name" value="alpha/beta hydrolase"/>
    <property type="match status" value="1"/>
</dbReference>
<accession>A0A2I1M5N8</accession>
<evidence type="ECO:0000259" key="2">
    <source>
        <dbReference type="Pfam" id="PF07819"/>
    </source>
</evidence>
<dbReference type="InterPro" id="IPR012908">
    <property type="entry name" value="PGAP1-ab_dom-like"/>
</dbReference>
<name>A0A2I1M5N8_9BIFI</name>
<sequence length="482" mass="51980">MSSPIYTFAHIFGGTTVLDNPDELHTYACQMINYAEQLEMNTSAMQQTHSYIHQRSMTIATCAAHSGASHPSSAHCANLCTVLAQHVQSALSVIAQLRHIADCMMRSYNLYSQTEAQTSRIISALTMAAAYHYPVPTAFALGAWSTIREMTSPHASLIGALTNSRSAQEDYLSGVSRIFSPCEGIPGVADALAHPVSPLSSTHTSYAMNIKAVSVSAPLPAAHNLHDTIVNLEKLSIGQPGNSYGTVAIQRYMHTDGSHSWIVTIPGTDGKKDSPFGWSQNLSLMSSREQTREQAHSLLAVRTAMHRAGIKAGEPVALVGHSQGGIVAAALASDAQQPYTIAHVVTAGSPIAHHPIATKTTWVTSIETDREIVSHLDGRSNPKHPHWLTVRGVISDSASGLANNATAPNPAPAHSTFPSPTPVAHAAEKHELTHGMNYHRATLEDAQKLHNENLNEHDQHIRTLTEGTMDKNMYFRCRISSN</sequence>
<comment type="caution">
    <text evidence="3">The sequence shown here is derived from an EMBL/GenBank/DDBJ whole genome shotgun (WGS) entry which is preliminary data.</text>
</comment>
<proteinExistence type="predicted"/>
<organism evidence="3 4">
    <name type="scientific">Alloscardovia omnicolens</name>
    <dbReference type="NCBI Taxonomy" id="419015"/>
    <lineage>
        <taxon>Bacteria</taxon>
        <taxon>Bacillati</taxon>
        <taxon>Actinomycetota</taxon>
        <taxon>Actinomycetes</taxon>
        <taxon>Bifidobacteriales</taxon>
        <taxon>Bifidobacteriaceae</taxon>
        <taxon>Alloscardovia</taxon>
    </lineage>
</organism>
<evidence type="ECO:0000313" key="3">
    <source>
        <dbReference type="EMBL" id="PKZ15435.1"/>
    </source>
</evidence>
<evidence type="ECO:0000256" key="1">
    <source>
        <dbReference type="SAM" id="MobiDB-lite"/>
    </source>
</evidence>
<dbReference type="AlphaFoldDB" id="A0A2I1M5N8"/>
<dbReference type="SUPFAM" id="SSF53474">
    <property type="entry name" value="alpha/beta-Hydrolases"/>
    <property type="match status" value="1"/>
</dbReference>
<dbReference type="Pfam" id="PF07819">
    <property type="entry name" value="PGAP1"/>
    <property type="match status" value="1"/>
</dbReference>
<gene>
    <name evidence="3" type="ORF">CYJ32_03400</name>
</gene>
<dbReference type="RefSeq" id="WP_021617970.1">
    <property type="nucleotide sequence ID" value="NZ_JBIPJN010000011.1"/>
</dbReference>
<reference evidence="3 4" key="1">
    <citation type="submission" date="2017-12" db="EMBL/GenBank/DDBJ databases">
        <title>Phylogenetic diversity of female urinary microbiome.</title>
        <authorList>
            <person name="Thomas-White K."/>
            <person name="Wolfe A.J."/>
        </authorList>
    </citation>
    <scope>NUCLEOTIDE SEQUENCE [LARGE SCALE GENOMIC DNA]</scope>
    <source>
        <strain evidence="3 4">UMB0064</strain>
    </source>
</reference>
<protein>
    <recommendedName>
        <fullName evidence="2">GPI inositol-deacylase PGAP1-like alpha/beta domain-containing protein</fullName>
    </recommendedName>
</protein>